<feature type="region of interest" description="Disordered" evidence="1">
    <location>
        <begin position="1"/>
        <end position="173"/>
    </location>
</feature>
<feature type="compositionally biased region" description="Low complexity" evidence="1">
    <location>
        <begin position="1"/>
        <end position="10"/>
    </location>
</feature>
<name>A0A448X888_9PLAT</name>
<feature type="compositionally biased region" description="Basic and acidic residues" evidence="1">
    <location>
        <begin position="44"/>
        <end position="131"/>
    </location>
</feature>
<sequence>MVDSIRGLGSRSRRRSPLVLRDAGESDGVKRDAQRIQQANGSQRPHEVAESREELGHVSTRERERDRSGDNSERSKDRDREREQGRVRNRDHDRIRDRDRYREREVSRRRPEEKRREVGEKELEESRDRSRHEQRRARTSNPPGRLGESRRPAIAQNISSRDSGGGRDDSLIDPGLYRAQYRAKQLAFYF</sequence>
<reference evidence="2" key="1">
    <citation type="submission" date="2018-11" db="EMBL/GenBank/DDBJ databases">
        <authorList>
            <consortium name="Pathogen Informatics"/>
        </authorList>
    </citation>
    <scope>NUCLEOTIDE SEQUENCE</scope>
</reference>
<protein>
    <submittedName>
        <fullName evidence="2">Uncharacterized protein</fullName>
    </submittedName>
</protein>
<keyword evidence="3" id="KW-1185">Reference proteome</keyword>
<evidence type="ECO:0000313" key="3">
    <source>
        <dbReference type="Proteomes" id="UP000784294"/>
    </source>
</evidence>
<evidence type="ECO:0000256" key="1">
    <source>
        <dbReference type="SAM" id="MobiDB-lite"/>
    </source>
</evidence>
<gene>
    <name evidence="2" type="ORF">PXEA_LOCUS24079</name>
</gene>
<dbReference type="EMBL" id="CAAALY010114030">
    <property type="protein sequence ID" value="VEL30639.1"/>
    <property type="molecule type" value="Genomic_DNA"/>
</dbReference>
<proteinExistence type="predicted"/>
<accession>A0A448X888</accession>
<dbReference type="AlphaFoldDB" id="A0A448X888"/>
<feature type="compositionally biased region" description="Basic and acidic residues" evidence="1">
    <location>
        <begin position="22"/>
        <end position="34"/>
    </location>
</feature>
<comment type="caution">
    <text evidence="2">The sequence shown here is derived from an EMBL/GenBank/DDBJ whole genome shotgun (WGS) entry which is preliminary data.</text>
</comment>
<dbReference type="Proteomes" id="UP000784294">
    <property type="component" value="Unassembled WGS sequence"/>
</dbReference>
<evidence type="ECO:0000313" key="2">
    <source>
        <dbReference type="EMBL" id="VEL30639.1"/>
    </source>
</evidence>
<organism evidence="2 3">
    <name type="scientific">Protopolystoma xenopodis</name>
    <dbReference type="NCBI Taxonomy" id="117903"/>
    <lineage>
        <taxon>Eukaryota</taxon>
        <taxon>Metazoa</taxon>
        <taxon>Spiralia</taxon>
        <taxon>Lophotrochozoa</taxon>
        <taxon>Platyhelminthes</taxon>
        <taxon>Monogenea</taxon>
        <taxon>Polyopisthocotylea</taxon>
        <taxon>Polystomatidea</taxon>
        <taxon>Polystomatidae</taxon>
        <taxon>Protopolystoma</taxon>
    </lineage>
</organism>